<evidence type="ECO:0000313" key="2">
    <source>
        <dbReference type="Proteomes" id="UP001602089"/>
    </source>
</evidence>
<comment type="caution">
    <text evidence="1">The sequence shown here is derived from an EMBL/GenBank/DDBJ whole genome shotgun (WGS) entry which is preliminary data.</text>
</comment>
<gene>
    <name evidence="1" type="ORF">ACFYY5_29155</name>
</gene>
<sequence>MSSGQLPRDPFFFPHMKHRARKRRPQIDEAVFMRALAMFPDVQEAFREFAHKVAEMEPAFRAIRDEYVRQKAT</sequence>
<proteinExistence type="predicted"/>
<reference evidence="1 2" key="1">
    <citation type="submission" date="2024-10" db="EMBL/GenBank/DDBJ databases">
        <title>The Natural Products Discovery Center: Release of the First 8490 Sequenced Strains for Exploring Actinobacteria Biosynthetic Diversity.</title>
        <authorList>
            <person name="Kalkreuter E."/>
            <person name="Kautsar S.A."/>
            <person name="Yang D."/>
            <person name="Bader C.D."/>
            <person name="Teijaro C.N."/>
            <person name="Fluegel L."/>
            <person name="Davis C.M."/>
            <person name="Simpson J.R."/>
            <person name="Lauterbach L."/>
            <person name="Steele A.D."/>
            <person name="Gui C."/>
            <person name="Meng S."/>
            <person name="Li G."/>
            <person name="Viehrig K."/>
            <person name="Ye F."/>
            <person name="Su P."/>
            <person name="Kiefer A.F."/>
            <person name="Nichols A."/>
            <person name="Cepeda A.J."/>
            <person name="Yan W."/>
            <person name="Fan B."/>
            <person name="Jiang Y."/>
            <person name="Adhikari A."/>
            <person name="Zheng C.-J."/>
            <person name="Schuster L."/>
            <person name="Cowan T.M."/>
            <person name="Smanski M.J."/>
            <person name="Chevrette M.G."/>
            <person name="De Carvalho L.P.S."/>
            <person name="Shen B."/>
        </authorList>
    </citation>
    <scope>NUCLEOTIDE SEQUENCE [LARGE SCALE GENOMIC DNA]</scope>
    <source>
        <strain evidence="1 2">NPDC001867</strain>
    </source>
</reference>
<keyword evidence="2" id="KW-1185">Reference proteome</keyword>
<protein>
    <submittedName>
        <fullName evidence="1">Uncharacterized protein</fullName>
    </submittedName>
</protein>
<organism evidence="1 2">
    <name type="scientific">Nocardia elegans</name>
    <dbReference type="NCBI Taxonomy" id="300029"/>
    <lineage>
        <taxon>Bacteria</taxon>
        <taxon>Bacillati</taxon>
        <taxon>Actinomycetota</taxon>
        <taxon>Actinomycetes</taxon>
        <taxon>Mycobacteriales</taxon>
        <taxon>Nocardiaceae</taxon>
        <taxon>Nocardia</taxon>
    </lineage>
</organism>
<dbReference type="Proteomes" id="UP001602089">
    <property type="component" value="Unassembled WGS sequence"/>
</dbReference>
<dbReference type="RefSeq" id="WP_387131940.1">
    <property type="nucleotide sequence ID" value="NZ_JBIATK010000012.1"/>
</dbReference>
<evidence type="ECO:0000313" key="1">
    <source>
        <dbReference type="EMBL" id="MFF4026925.1"/>
    </source>
</evidence>
<dbReference type="EMBL" id="JBIATK010000012">
    <property type="protein sequence ID" value="MFF4026925.1"/>
    <property type="molecule type" value="Genomic_DNA"/>
</dbReference>
<name>A0ABW6TLC0_9NOCA</name>
<accession>A0ABW6TLC0</accession>